<evidence type="ECO:0000313" key="3">
    <source>
        <dbReference type="Proteomes" id="UP000634805"/>
    </source>
</evidence>
<evidence type="ECO:0008006" key="4">
    <source>
        <dbReference type="Google" id="ProtNLM"/>
    </source>
</evidence>
<protein>
    <recommendedName>
        <fullName evidence="4">Phosphoserine phosphatase</fullName>
    </recommendedName>
</protein>
<feature type="coiled-coil region" evidence="1">
    <location>
        <begin position="157"/>
        <end position="194"/>
    </location>
</feature>
<keyword evidence="1" id="KW-0175">Coiled coil</keyword>
<organism evidence="2 3">
    <name type="scientific">Candidatus Argoarchaeum ethanivorans</name>
    <dbReference type="NCBI Taxonomy" id="2608793"/>
    <lineage>
        <taxon>Archaea</taxon>
        <taxon>Methanobacteriati</taxon>
        <taxon>Methanobacteriota</taxon>
        <taxon>Stenosarchaea group</taxon>
        <taxon>Methanomicrobia</taxon>
        <taxon>Methanosarcinales</taxon>
        <taxon>Methanosarcinales incertae sedis</taxon>
        <taxon>GOM Arc I cluster</taxon>
        <taxon>Candidatus Argoarchaeum</taxon>
    </lineage>
</organism>
<sequence length="303" mass="36089">MNEILSEGKLRSKVNYLRQELGQKDRELKKIFRDLALHKNNSTELKEQRDLLNQQVKQLAGLAAMLRGNRDVSNKQIAVIKRRRELLKKPANEQKKILDGLRDERDKLNNISKGKYETLVRFYSEDLTTFKTSDIPLKQEIDVFNRLIALGVRITVAEQANRKHQQLQKKHNSLKKVYQELDIIHQRIQNLADESQNYHEQLISTYQKIDTLRKESDEYHKKLIEVYAVVDPFRNRIDPLKRNIEQQRKELDVYLEQLKDVQLKKDEVKEEKKHLQAKTRYQETGKMSIEDLRILMDHKELKL</sequence>
<dbReference type="EMBL" id="CAJHIS010000002">
    <property type="protein sequence ID" value="CAD6491454.1"/>
    <property type="molecule type" value="Genomic_DNA"/>
</dbReference>
<dbReference type="Proteomes" id="UP000634805">
    <property type="component" value="Unassembled WGS sequence"/>
</dbReference>
<proteinExistence type="predicted"/>
<evidence type="ECO:0000313" key="2">
    <source>
        <dbReference type="EMBL" id="CAD6491454.1"/>
    </source>
</evidence>
<gene>
    <name evidence="2" type="ORF">EMLJLAPB_00153</name>
</gene>
<dbReference type="SUPFAM" id="SSF57997">
    <property type="entry name" value="Tropomyosin"/>
    <property type="match status" value="1"/>
</dbReference>
<dbReference type="InterPro" id="IPR055545">
    <property type="entry name" value="DUF7121"/>
</dbReference>
<accession>A0A811T2V6</accession>
<name>A0A811T2V6_9EURY</name>
<evidence type="ECO:0000256" key="1">
    <source>
        <dbReference type="SAM" id="Coils"/>
    </source>
</evidence>
<dbReference type="AlphaFoldDB" id="A0A811T2V6"/>
<reference evidence="2" key="1">
    <citation type="submission" date="2020-10" db="EMBL/GenBank/DDBJ databases">
        <authorList>
            <person name="Hahn C.J."/>
            <person name="Laso-Perez R."/>
            <person name="Vulcano F."/>
            <person name="Vaziourakis K.-M."/>
            <person name="Stokke R."/>
            <person name="Steen I.H."/>
            <person name="Teske A."/>
            <person name="Boetius A."/>
            <person name="Liebeke M."/>
            <person name="Amann R."/>
            <person name="Knittel K."/>
        </authorList>
    </citation>
    <scope>NUCLEOTIDE SEQUENCE</scope>
    <source>
        <strain evidence="2">Gfbio:e3339647-f889-4370-9287-4fb5cb688e4c:AG392D22_GoMArc1</strain>
    </source>
</reference>
<feature type="coiled-coil region" evidence="1">
    <location>
        <begin position="237"/>
        <end position="278"/>
    </location>
</feature>
<comment type="caution">
    <text evidence="2">The sequence shown here is derived from an EMBL/GenBank/DDBJ whole genome shotgun (WGS) entry which is preliminary data.</text>
</comment>
<dbReference type="Pfam" id="PF23435">
    <property type="entry name" value="DUF7121"/>
    <property type="match status" value="1"/>
</dbReference>